<feature type="region of interest" description="Disordered" evidence="1">
    <location>
        <begin position="1163"/>
        <end position="1188"/>
    </location>
</feature>
<protein>
    <recommendedName>
        <fullName evidence="4">AAA domain-containing protein</fullName>
    </recommendedName>
</protein>
<accession>A0A3N1HKF6</accession>
<name>A0A3N1HKF6_9ACTN</name>
<dbReference type="EMBL" id="RJKN01000005">
    <property type="protein sequence ID" value="ROP42945.1"/>
    <property type="molecule type" value="Genomic_DNA"/>
</dbReference>
<evidence type="ECO:0000313" key="2">
    <source>
        <dbReference type="EMBL" id="ROP42945.1"/>
    </source>
</evidence>
<reference evidence="2 3" key="1">
    <citation type="journal article" date="2015" name="Stand. Genomic Sci.">
        <title>Genomic Encyclopedia of Bacterial and Archaeal Type Strains, Phase III: the genomes of soil and plant-associated and newly described type strains.</title>
        <authorList>
            <person name="Whitman W.B."/>
            <person name="Woyke T."/>
            <person name="Klenk H.P."/>
            <person name="Zhou Y."/>
            <person name="Lilburn T.G."/>
            <person name="Beck B.J."/>
            <person name="De Vos P."/>
            <person name="Vandamme P."/>
            <person name="Eisen J.A."/>
            <person name="Garrity G."/>
            <person name="Hugenholtz P."/>
            <person name="Kyrpides N.C."/>
        </authorList>
    </citation>
    <scope>NUCLEOTIDE SEQUENCE [LARGE SCALE GENOMIC DNA]</scope>
    <source>
        <strain evidence="2 3">CECT 7306</strain>
    </source>
</reference>
<evidence type="ECO:0000313" key="3">
    <source>
        <dbReference type="Proteomes" id="UP000276232"/>
    </source>
</evidence>
<dbReference type="InParanoid" id="A0A3N1HKF6"/>
<organism evidence="2 3">
    <name type="scientific">Pseudokineococcus lusitanus</name>
    <dbReference type="NCBI Taxonomy" id="763993"/>
    <lineage>
        <taxon>Bacteria</taxon>
        <taxon>Bacillati</taxon>
        <taxon>Actinomycetota</taxon>
        <taxon>Actinomycetes</taxon>
        <taxon>Kineosporiales</taxon>
        <taxon>Kineosporiaceae</taxon>
        <taxon>Pseudokineococcus</taxon>
    </lineage>
</organism>
<evidence type="ECO:0000256" key="1">
    <source>
        <dbReference type="SAM" id="MobiDB-lite"/>
    </source>
</evidence>
<sequence length="1316" mass="132924">MPDADRPPTRPRSRWRSLLGLGTAAAPADESPAAPRPSAPAAAAERPAATAAPEPAPAAVDPGPAPVPLAAVLDAWAAELATTGGRGVLLDDRTAAGELVEPLDLGGAHPSGLAAFWAGRPTRLSSLFRERGAHAVARTRVRALRTAAQEVDDAHGVRPCALAVGLVRWAAPALAGDGSAGTGAVDVHAPALLQLLAVHPRGAAALDEELDLDPVVVVNPEVLRLLRERGHEVDEQAVLAPFADGRGDAHRRALGEMRARTADVPGLELAERTLVGVYPDLAGALVRDVAALGRRRPVPPVVAALAAAEVDGPVDLPSGPSGPVPAAAPWDDAGRRWVLPLDEDQRSAHDALAAGRSLRLVAPPGAGATQLVAQVVASALGARRRVLLVAPALPEVEDVVRRLHGTGLAPVVAGALGAAAAGRSPSARTGEHAVVGAVPAAPEGDDDARGAGADGAAAVASATARLRAGARALDVPAGDGLDVGVLRLLHELAHLAALPRPPRTAVRLPEPAVRAVAAEGLDVVVARVVDAARLGALRPELADGPWEDAAVRSSGEVVAARDRAARLADELLPRLAAETARLGEQTGLRAPRTVEEVEKRLQLLVDVRGTLECFLPGVYQRPLGELVRSLGQDATWRARRTAGKVVAELVRPGARPADLRADLRRADAERRAWAAAAEDGGRPRTPRGIGGAQRALAEVRAELTLLEPVVVPTRDGSLRGADLDALSARLTALATDEDARGDLPARVDVLVHLGGLGLGALVADLRARALDGGAAADEVRLAVRASALELARSRGVLDDVLPGRADDARALLVAGTADARARAAAGLVAALAAPSDAAPPPDVRGASALALPRRAGALDGPDGAVDLVVLLDAHAVGLPEAALALARGTQVLVVGDPAGPPPGAGVVGSPAAEHPGAGARAGAWSALAGALDERALGGRHRLPRQLLPVLAAVRAEQGDDAGTDRAGDASTQGVPPRGVPTPPGARPVELRSVDGRGRAGDDGVVHSVDAEVSAVVDVVLAALLEDPSRSLGVVAVTREHARRTADALRRAVAEDPAVTRALAAAPRSEPLVVTDVGRAQGCVRDVLVLSTAFAPTERGRVLSSFGPLDAAAGAAALADAAAGARRRLVVVSCLDPAALEAERLRTPGARALRALLVAAAEATATDDRPEVPPADALPAAPAVPAPGDDAATALAAHADGDPDAADPLLAALVRHLRAAGAAVVPARAPGDPDLAAVLADGRSVAVLPDARPVPAGDGAAAVRVAAADPLRRLAEADALRAAGWSVVHVAASELLVDPAAVAARVVAAARAPWAAA</sequence>
<proteinExistence type="predicted"/>
<gene>
    <name evidence="2" type="ORF">EDC03_2235</name>
</gene>
<feature type="compositionally biased region" description="Basic and acidic residues" evidence="1">
    <location>
        <begin position="988"/>
        <end position="997"/>
    </location>
</feature>
<feature type="compositionally biased region" description="Low complexity" evidence="1">
    <location>
        <begin position="1173"/>
        <end position="1188"/>
    </location>
</feature>
<dbReference type="Proteomes" id="UP000276232">
    <property type="component" value="Unassembled WGS sequence"/>
</dbReference>
<dbReference type="OrthoDB" id="9757917at2"/>
<feature type="region of interest" description="Disordered" evidence="1">
    <location>
        <begin position="958"/>
        <end position="997"/>
    </location>
</feature>
<dbReference type="SUPFAM" id="SSF52540">
    <property type="entry name" value="P-loop containing nucleoside triphosphate hydrolases"/>
    <property type="match status" value="1"/>
</dbReference>
<comment type="caution">
    <text evidence="2">The sequence shown here is derived from an EMBL/GenBank/DDBJ whole genome shotgun (WGS) entry which is preliminary data.</text>
</comment>
<dbReference type="InterPro" id="IPR027417">
    <property type="entry name" value="P-loop_NTPase"/>
</dbReference>
<feature type="compositionally biased region" description="Low complexity" evidence="1">
    <location>
        <begin position="24"/>
        <end position="33"/>
    </location>
</feature>
<feature type="compositionally biased region" description="Low complexity" evidence="1">
    <location>
        <begin position="39"/>
        <end position="62"/>
    </location>
</feature>
<dbReference type="RefSeq" id="WP_123380312.1">
    <property type="nucleotide sequence ID" value="NZ_RJKN01000005.1"/>
</dbReference>
<feature type="region of interest" description="Disordered" evidence="1">
    <location>
        <begin position="1"/>
        <end position="62"/>
    </location>
</feature>
<evidence type="ECO:0008006" key="4">
    <source>
        <dbReference type="Google" id="ProtNLM"/>
    </source>
</evidence>
<keyword evidence="3" id="KW-1185">Reference proteome</keyword>